<dbReference type="EMBL" id="JAFIRA010000036">
    <property type="protein sequence ID" value="MCJ2543780.1"/>
    <property type="molecule type" value="Genomic_DNA"/>
</dbReference>
<dbReference type="Proteomes" id="UP000830835">
    <property type="component" value="Unassembled WGS sequence"/>
</dbReference>
<keyword evidence="2" id="KW-1185">Reference proteome</keyword>
<gene>
    <name evidence="1" type="ORF">JX360_12840</name>
</gene>
<name>A0ABT0CDD0_THEVL</name>
<evidence type="ECO:0000313" key="1">
    <source>
        <dbReference type="EMBL" id="MCJ2543780.1"/>
    </source>
</evidence>
<reference evidence="1" key="1">
    <citation type="submission" date="2021-02" db="EMBL/GenBank/DDBJ databases">
        <title>The CRISPR/cas machinery reduction and long-range gene transfer in the hot spring cyanobacterium Synechococcus.</title>
        <authorList>
            <person name="Dvorak P."/>
            <person name="Jahodarova E."/>
            <person name="Hasler P."/>
            <person name="Poulickova A."/>
        </authorList>
    </citation>
    <scope>NUCLEOTIDE SEQUENCE</scope>
    <source>
        <strain evidence="1">Rupite</strain>
    </source>
</reference>
<protein>
    <submittedName>
        <fullName evidence="1">Uncharacterized protein</fullName>
    </submittedName>
</protein>
<comment type="caution">
    <text evidence="1">The sequence shown here is derived from an EMBL/GenBank/DDBJ whole genome shotgun (WGS) entry which is preliminary data.</text>
</comment>
<dbReference type="RefSeq" id="WP_244351595.1">
    <property type="nucleotide sequence ID" value="NZ_JAFIRA010000036.1"/>
</dbReference>
<proteinExistence type="predicted"/>
<accession>A0ABT0CDD0</accession>
<sequence>MAYRPWEDKAVICQLTILGISKEDVGELAEEGDNAYTSAIACAFKRACSAFGLGRYIYGLPTVWAEYDAERRSFKDPRKVMEQIYRQAGIPVEKPSPTGSGHVSKG</sequence>
<evidence type="ECO:0000313" key="2">
    <source>
        <dbReference type="Proteomes" id="UP000830835"/>
    </source>
</evidence>
<organism evidence="1 2">
    <name type="scientific">Thermostichus vulcanus str. 'Rupite'</name>
    <dbReference type="NCBI Taxonomy" id="2813851"/>
    <lineage>
        <taxon>Bacteria</taxon>
        <taxon>Bacillati</taxon>
        <taxon>Cyanobacteriota</taxon>
        <taxon>Cyanophyceae</taxon>
        <taxon>Thermostichales</taxon>
        <taxon>Thermostichaceae</taxon>
        <taxon>Thermostichus</taxon>
    </lineage>
</organism>